<dbReference type="STRING" id="1296120.A0A1B9GVC0"/>
<dbReference type="InterPro" id="IPR035810">
    <property type="entry name" value="PEBP_euk"/>
</dbReference>
<reference evidence="3" key="2">
    <citation type="submission" date="2013-12" db="EMBL/GenBank/DDBJ databases">
        <title>Evolution of pathogenesis and genome organization in the Tremellales.</title>
        <authorList>
            <person name="Cuomo C."/>
            <person name="Litvintseva A."/>
            <person name="Heitman J."/>
            <person name="Chen Y."/>
            <person name="Sun S."/>
            <person name="Springer D."/>
            <person name="Dromer F."/>
            <person name="Young S."/>
            <person name="Zeng Q."/>
            <person name="Chapman S."/>
            <person name="Gujja S."/>
            <person name="Saif S."/>
            <person name="Birren B."/>
        </authorList>
    </citation>
    <scope>NUCLEOTIDE SEQUENCE [LARGE SCALE GENOMIC DNA]</scope>
    <source>
        <strain evidence="3">BCC8398</strain>
    </source>
</reference>
<sequence>MFALIPALALLVPVLAQDSNNASNGSVSSVQIEGLEANFKQAQLSPQLFEDFDPEAILSVSFGGNAISTGDKLEQSAVSSAPDISVSPESNSTIEGDKFTLIMVDANPVGTDESTEAQTRHWLVNGVSINQGSSAPYALSFDGATTITDYAGPGPAEGSGSHRYVIALYEQPSSFAAPANLSQAGTALGTMFLSSYVSESGLGDLVSAQYFQVENGQATASAEATTSVDSTTLEGYFSTTVASATSGANSQTSAGSASGSAAATSGSGTGSAAASASSAASTTGSGGSSGAGRNGVTWGVVVGGLGVVGAVVGAAL</sequence>
<dbReference type="AlphaFoldDB" id="A0A1B9GVC0"/>
<evidence type="ECO:0000313" key="2">
    <source>
        <dbReference type="EMBL" id="OCF34962.1"/>
    </source>
</evidence>
<proteinExistence type="predicted"/>
<gene>
    <name evidence="2" type="ORF">I316_03509</name>
</gene>
<dbReference type="OrthoDB" id="2506647at2759"/>
<dbReference type="Gene3D" id="3.90.280.10">
    <property type="entry name" value="PEBP-like"/>
    <property type="match status" value="1"/>
</dbReference>
<feature type="chain" id="PRO_5008627398" evidence="1">
    <location>
        <begin position="17"/>
        <end position="316"/>
    </location>
</feature>
<dbReference type="InterPro" id="IPR008914">
    <property type="entry name" value="PEBP"/>
</dbReference>
<feature type="signal peptide" evidence="1">
    <location>
        <begin position="1"/>
        <end position="16"/>
    </location>
</feature>
<dbReference type="Pfam" id="PF01161">
    <property type="entry name" value="PBP"/>
    <property type="match status" value="1"/>
</dbReference>
<protein>
    <submittedName>
        <fullName evidence="2">Nuclear protein</fullName>
    </submittedName>
</protein>
<organism evidence="2 3">
    <name type="scientific">Kwoniella heveanensis BCC8398</name>
    <dbReference type="NCBI Taxonomy" id="1296120"/>
    <lineage>
        <taxon>Eukaryota</taxon>
        <taxon>Fungi</taxon>
        <taxon>Dikarya</taxon>
        <taxon>Basidiomycota</taxon>
        <taxon>Agaricomycotina</taxon>
        <taxon>Tremellomycetes</taxon>
        <taxon>Tremellales</taxon>
        <taxon>Cryptococcaceae</taxon>
        <taxon>Kwoniella</taxon>
    </lineage>
</organism>
<evidence type="ECO:0000313" key="3">
    <source>
        <dbReference type="Proteomes" id="UP000092666"/>
    </source>
</evidence>
<dbReference type="Proteomes" id="UP000092666">
    <property type="component" value="Unassembled WGS sequence"/>
</dbReference>
<reference evidence="2 3" key="1">
    <citation type="submission" date="2013-07" db="EMBL/GenBank/DDBJ databases">
        <title>The Genome Sequence of Cryptococcus heveanensis BCC8398.</title>
        <authorList>
            <consortium name="The Broad Institute Genome Sequencing Platform"/>
            <person name="Cuomo C."/>
            <person name="Litvintseva A."/>
            <person name="Chen Y."/>
            <person name="Heitman J."/>
            <person name="Sun S."/>
            <person name="Springer D."/>
            <person name="Dromer F."/>
            <person name="Young S.K."/>
            <person name="Zeng Q."/>
            <person name="Gargeya S."/>
            <person name="Fitzgerald M."/>
            <person name="Abouelleil A."/>
            <person name="Alvarado L."/>
            <person name="Berlin A.M."/>
            <person name="Chapman S.B."/>
            <person name="Dewar J."/>
            <person name="Goldberg J."/>
            <person name="Griggs A."/>
            <person name="Gujja S."/>
            <person name="Hansen M."/>
            <person name="Howarth C."/>
            <person name="Imamovic A."/>
            <person name="Larimer J."/>
            <person name="McCowan C."/>
            <person name="Murphy C."/>
            <person name="Pearson M."/>
            <person name="Priest M."/>
            <person name="Roberts A."/>
            <person name="Saif S."/>
            <person name="Shea T."/>
            <person name="Sykes S."/>
            <person name="Wortman J."/>
            <person name="Nusbaum C."/>
            <person name="Birren B."/>
        </authorList>
    </citation>
    <scope>NUCLEOTIDE SEQUENCE [LARGE SCALE GENOMIC DNA]</scope>
    <source>
        <strain evidence="2 3">BCC8398</strain>
    </source>
</reference>
<evidence type="ECO:0000256" key="1">
    <source>
        <dbReference type="SAM" id="SignalP"/>
    </source>
</evidence>
<dbReference type="SUPFAM" id="SSF49777">
    <property type="entry name" value="PEBP-like"/>
    <property type="match status" value="1"/>
</dbReference>
<dbReference type="CDD" id="cd00866">
    <property type="entry name" value="PEBP_euk"/>
    <property type="match status" value="1"/>
</dbReference>
<dbReference type="PANTHER" id="PTHR11362">
    <property type="entry name" value="PHOSPHATIDYLETHANOLAMINE-BINDING PROTEIN"/>
    <property type="match status" value="1"/>
</dbReference>
<keyword evidence="3" id="KW-1185">Reference proteome</keyword>
<dbReference type="EMBL" id="KV700123">
    <property type="protein sequence ID" value="OCF34962.1"/>
    <property type="molecule type" value="Genomic_DNA"/>
</dbReference>
<accession>A0A1B9GVC0</accession>
<dbReference type="PANTHER" id="PTHR11362:SF140">
    <property type="entry name" value="PEBP-LIKE PROTEIN"/>
    <property type="match status" value="1"/>
</dbReference>
<dbReference type="InterPro" id="IPR036610">
    <property type="entry name" value="PEBP-like_sf"/>
</dbReference>
<name>A0A1B9GVC0_9TREE</name>
<keyword evidence="1" id="KW-0732">Signal</keyword>